<sequence>MNERTIFHEIISGEVNSKVVYRDHLVTAFEDIRPKSPVHILIVPNKYIKNLNSIKDTENQKVLLGHMIFICSKIAKIKKIQDTGYRLVMNCNKDAGQEIDYLHIHLVGGKPLGSFLEMKK</sequence>
<keyword evidence="5" id="KW-1185">Reference proteome</keyword>
<reference evidence="4" key="1">
    <citation type="submission" date="2008-05" db="EMBL/GenBank/DDBJ databases">
        <title>Genome sequence of Riesia pediculicola USDA.</title>
        <authorList>
            <person name="Kirkness E.F."/>
        </authorList>
    </citation>
    <scope>NUCLEOTIDE SEQUENCE [LARGE SCALE GENOMIC DNA]</scope>
    <source>
        <strain evidence="4">USDA</strain>
    </source>
</reference>
<dbReference type="PANTHER" id="PTHR23089">
    <property type="entry name" value="HISTIDINE TRIAD HIT PROTEIN"/>
    <property type="match status" value="1"/>
</dbReference>
<dbReference type="InterPro" id="IPR019808">
    <property type="entry name" value="Histidine_triad_CS"/>
</dbReference>
<comment type="caution">
    <text evidence="2">Lacks conserved residue(s) required for the propagation of feature annotation.</text>
</comment>
<dbReference type="Proteomes" id="UP000001700">
    <property type="component" value="Chromosome"/>
</dbReference>
<dbReference type="InterPro" id="IPR001310">
    <property type="entry name" value="Histidine_triad_HIT"/>
</dbReference>
<feature type="domain" description="HIT" evidence="3">
    <location>
        <begin position="6"/>
        <end position="117"/>
    </location>
</feature>
<protein>
    <submittedName>
        <fullName evidence="4">Hit family protein</fullName>
    </submittedName>
</protein>
<dbReference type="STRING" id="515618.RIEPE_0402"/>
<name>D4G8J0_RIEPU</name>
<dbReference type="GO" id="GO:0003824">
    <property type="term" value="F:catalytic activity"/>
    <property type="evidence" value="ECO:0007669"/>
    <property type="project" value="InterPro"/>
</dbReference>
<proteinExistence type="predicted"/>
<evidence type="ECO:0000256" key="2">
    <source>
        <dbReference type="PROSITE-ProRule" id="PRU00464"/>
    </source>
</evidence>
<evidence type="ECO:0000256" key="1">
    <source>
        <dbReference type="PIRSR" id="PIRSR601310-1"/>
    </source>
</evidence>
<dbReference type="RefSeq" id="WP_013087923.1">
    <property type="nucleotide sequence ID" value="NC_014109.1"/>
</dbReference>
<dbReference type="eggNOG" id="COG0537">
    <property type="taxonomic scope" value="Bacteria"/>
</dbReference>
<dbReference type="EMBL" id="CP001085">
    <property type="protein sequence ID" value="ADD79947.1"/>
    <property type="molecule type" value="Genomic_DNA"/>
</dbReference>
<gene>
    <name evidence="4" type="ordered locus">RIEPE_0402</name>
</gene>
<dbReference type="Pfam" id="PF01230">
    <property type="entry name" value="HIT"/>
    <property type="match status" value="1"/>
</dbReference>
<evidence type="ECO:0000259" key="3">
    <source>
        <dbReference type="PROSITE" id="PS51084"/>
    </source>
</evidence>
<dbReference type="Gene3D" id="3.30.428.10">
    <property type="entry name" value="HIT-like"/>
    <property type="match status" value="1"/>
</dbReference>
<evidence type="ECO:0000313" key="5">
    <source>
        <dbReference type="Proteomes" id="UP000001700"/>
    </source>
</evidence>
<dbReference type="InterPro" id="IPR036265">
    <property type="entry name" value="HIT-like_sf"/>
</dbReference>
<dbReference type="HOGENOM" id="CLU_056776_8_1_6"/>
<dbReference type="SUPFAM" id="SSF54197">
    <property type="entry name" value="HIT-like"/>
    <property type="match status" value="1"/>
</dbReference>
<dbReference type="KEGG" id="rip:RIEPE_0402"/>
<dbReference type="OrthoDB" id="9784774at2"/>
<dbReference type="PROSITE" id="PS51084">
    <property type="entry name" value="HIT_2"/>
    <property type="match status" value="1"/>
</dbReference>
<dbReference type="InterPro" id="IPR011146">
    <property type="entry name" value="HIT-like"/>
</dbReference>
<evidence type="ECO:0000313" key="4">
    <source>
        <dbReference type="EMBL" id="ADD79947.1"/>
    </source>
</evidence>
<organism evidence="4 5">
    <name type="scientific">Riesia pediculicola (strain USDA)</name>
    <dbReference type="NCBI Taxonomy" id="515618"/>
    <lineage>
        <taxon>Bacteria</taxon>
        <taxon>Pseudomonadati</taxon>
        <taxon>Pseudomonadota</taxon>
        <taxon>Gammaproteobacteria</taxon>
        <taxon>Enterobacterales</taxon>
        <taxon>Enterobacteriaceae</taxon>
        <taxon>Candidatus Riesia</taxon>
    </lineage>
</organism>
<dbReference type="AlphaFoldDB" id="D4G8J0"/>
<dbReference type="PRINTS" id="PR00332">
    <property type="entry name" value="HISTRIAD"/>
</dbReference>
<dbReference type="PROSITE" id="PS00892">
    <property type="entry name" value="HIT_1"/>
    <property type="match status" value="1"/>
</dbReference>
<accession>D4G8J0</accession>
<feature type="active site" description="Tele-AMP-histidine intermediate" evidence="1">
    <location>
        <position position="103"/>
    </location>
</feature>